<comment type="caution">
    <text evidence="2">The sequence shown here is derived from an EMBL/GenBank/DDBJ whole genome shotgun (WGS) entry which is preliminary data.</text>
</comment>
<proteinExistence type="predicted"/>
<dbReference type="EMBL" id="JAQHRD010000005">
    <property type="protein sequence ID" value="KAJ6440372.1"/>
    <property type="molecule type" value="Genomic_DNA"/>
</dbReference>
<evidence type="ECO:0000313" key="2">
    <source>
        <dbReference type="EMBL" id="KAJ6440372.1"/>
    </source>
</evidence>
<feature type="region of interest" description="Disordered" evidence="1">
    <location>
        <begin position="72"/>
        <end position="100"/>
    </location>
</feature>
<dbReference type="Proteomes" id="UP001163105">
    <property type="component" value="Unassembled WGS sequence"/>
</dbReference>
<evidence type="ECO:0000256" key="1">
    <source>
        <dbReference type="SAM" id="MobiDB-lite"/>
    </source>
</evidence>
<protein>
    <submittedName>
        <fullName evidence="2">Uncharacterized protein</fullName>
    </submittedName>
</protein>
<sequence length="160" mass="17711">MDSGPYPDAAVAVRVGAEPMDEVDMGPGWDGIHWRQQGPRDLDQTEQAGGPVGKRQDGGGFVREMWWRRDAPRGRTRKAQMEMEMEEGGRGTTTGGLPEVNEGTVVCLNTIPRIHKDEDDDDITHSLGTRCTGKRIIILVAHDPYMFALRIDAIVGQLTR</sequence>
<dbReference type="AlphaFoldDB" id="A0AB34FPR1"/>
<organism evidence="2 3">
    <name type="scientific">Purpureocillium lavendulum</name>
    <dbReference type="NCBI Taxonomy" id="1247861"/>
    <lineage>
        <taxon>Eukaryota</taxon>
        <taxon>Fungi</taxon>
        <taxon>Dikarya</taxon>
        <taxon>Ascomycota</taxon>
        <taxon>Pezizomycotina</taxon>
        <taxon>Sordariomycetes</taxon>
        <taxon>Hypocreomycetidae</taxon>
        <taxon>Hypocreales</taxon>
        <taxon>Ophiocordycipitaceae</taxon>
        <taxon>Purpureocillium</taxon>
    </lineage>
</organism>
<evidence type="ECO:0000313" key="3">
    <source>
        <dbReference type="Proteomes" id="UP001163105"/>
    </source>
</evidence>
<accession>A0AB34FPR1</accession>
<name>A0AB34FPR1_9HYPO</name>
<reference evidence="2" key="1">
    <citation type="submission" date="2023-01" db="EMBL/GenBank/DDBJ databases">
        <title>The growth and conidiation of Purpureocillium lavendulum are regulated by nitrogen source and histone H3K14 acetylation.</title>
        <authorList>
            <person name="Tang P."/>
            <person name="Han J."/>
            <person name="Zhang C."/>
            <person name="Tang P."/>
            <person name="Qi F."/>
            <person name="Zhang K."/>
            <person name="Liang L."/>
        </authorList>
    </citation>
    <scope>NUCLEOTIDE SEQUENCE</scope>
    <source>
        <strain evidence="2">YMF1.00683</strain>
    </source>
</reference>
<keyword evidence="3" id="KW-1185">Reference proteome</keyword>
<feature type="region of interest" description="Disordered" evidence="1">
    <location>
        <begin position="17"/>
        <end position="36"/>
    </location>
</feature>
<gene>
    <name evidence="2" type="ORF">O9K51_06162</name>
</gene>
<feature type="region of interest" description="Disordered" evidence="1">
    <location>
        <begin position="41"/>
        <end position="60"/>
    </location>
</feature>